<proteinExistence type="predicted"/>
<evidence type="ECO:0000256" key="2">
    <source>
        <dbReference type="SAM" id="SignalP"/>
    </source>
</evidence>
<accession>A0AAD4R3T6</accession>
<keyword evidence="4" id="KW-1185">Reference proteome</keyword>
<dbReference type="Proteomes" id="UP001201812">
    <property type="component" value="Unassembled WGS sequence"/>
</dbReference>
<dbReference type="AlphaFoldDB" id="A0AAD4R3T6"/>
<feature type="signal peptide" evidence="2">
    <location>
        <begin position="1"/>
        <end position="19"/>
    </location>
</feature>
<protein>
    <submittedName>
        <fullName evidence="3">Uncharacterized protein</fullName>
    </submittedName>
</protein>
<evidence type="ECO:0000256" key="1">
    <source>
        <dbReference type="SAM" id="MobiDB-lite"/>
    </source>
</evidence>
<feature type="chain" id="PRO_5042026134" evidence="2">
    <location>
        <begin position="20"/>
        <end position="356"/>
    </location>
</feature>
<comment type="caution">
    <text evidence="3">The sequence shown here is derived from an EMBL/GenBank/DDBJ whole genome shotgun (WGS) entry which is preliminary data.</text>
</comment>
<organism evidence="3 4">
    <name type="scientific">Ditylenchus destructor</name>
    <dbReference type="NCBI Taxonomy" id="166010"/>
    <lineage>
        <taxon>Eukaryota</taxon>
        <taxon>Metazoa</taxon>
        <taxon>Ecdysozoa</taxon>
        <taxon>Nematoda</taxon>
        <taxon>Chromadorea</taxon>
        <taxon>Rhabditida</taxon>
        <taxon>Tylenchina</taxon>
        <taxon>Tylenchomorpha</taxon>
        <taxon>Sphaerularioidea</taxon>
        <taxon>Anguinidae</taxon>
        <taxon>Anguininae</taxon>
        <taxon>Ditylenchus</taxon>
    </lineage>
</organism>
<keyword evidence="2" id="KW-0732">Signal</keyword>
<dbReference type="EMBL" id="JAKKPZ010000039">
    <property type="protein sequence ID" value="KAI1707712.1"/>
    <property type="molecule type" value="Genomic_DNA"/>
</dbReference>
<reference evidence="3" key="1">
    <citation type="submission" date="2022-01" db="EMBL/GenBank/DDBJ databases">
        <title>Genome Sequence Resource for Two Populations of Ditylenchus destructor, the Migratory Endoparasitic Phytonematode.</title>
        <authorList>
            <person name="Zhang H."/>
            <person name="Lin R."/>
            <person name="Xie B."/>
        </authorList>
    </citation>
    <scope>NUCLEOTIDE SEQUENCE</scope>
    <source>
        <strain evidence="3">BazhouSP</strain>
    </source>
</reference>
<sequence length="356" mass="41367">MTAVLLWMCLLSSIQITDCAIRHAKFGYLDRSKEGKHYKVRFGLTVANRKELYALVDRAIDTVCFVYCEPHTYIWRPGGLRVTENEKDGSKKGNFLQAARRMNPLSNITNASKAITASSDASKSKKSFTPQPLSDEQRDIFEKLGQVAKKSWIIWADDSREADEVRPYLKAHVTLLALHKMVWLFASAERQLSDSKKVKVQAEDGTISLNSIRAWLKSGKVDKNIEEALRARNRLRDRMKEIEKNIPYLEKIVYKNSDFLDPLIYVTSENPYRILRHDKLENGGDFVETTFFNNKESWYSSTNIWEFYMKVNKYEQKKGGTLTEEEKSEKRRARKKYNDAMAVSARPKIEFDWVDY</sequence>
<feature type="region of interest" description="Disordered" evidence="1">
    <location>
        <begin position="114"/>
        <end position="133"/>
    </location>
</feature>
<gene>
    <name evidence="3" type="ORF">DdX_12267</name>
</gene>
<evidence type="ECO:0000313" key="3">
    <source>
        <dbReference type="EMBL" id="KAI1707712.1"/>
    </source>
</evidence>
<evidence type="ECO:0000313" key="4">
    <source>
        <dbReference type="Proteomes" id="UP001201812"/>
    </source>
</evidence>
<name>A0AAD4R3T6_9BILA</name>